<accession>A0A0R2ER60</accession>
<dbReference type="AlphaFoldDB" id="A0A0R2ER60"/>
<evidence type="ECO:0000313" key="2">
    <source>
        <dbReference type="Proteomes" id="UP000050865"/>
    </source>
</evidence>
<dbReference type="PATRIC" id="fig|1423730.4.peg.569"/>
<gene>
    <name evidence="1" type="ORF">FC75_GL000547</name>
</gene>
<evidence type="ECO:0008006" key="3">
    <source>
        <dbReference type="Google" id="ProtNLM"/>
    </source>
</evidence>
<name>A0A0R2ER60_9LACO</name>
<proteinExistence type="predicted"/>
<protein>
    <recommendedName>
        <fullName evidence="3">Restriction endonuclease</fullName>
    </recommendedName>
</protein>
<evidence type="ECO:0000313" key="1">
    <source>
        <dbReference type="EMBL" id="KRN18776.1"/>
    </source>
</evidence>
<comment type="caution">
    <text evidence="1">The sequence shown here is derived from an EMBL/GenBank/DDBJ whole genome shotgun (WGS) entry which is preliminary data.</text>
</comment>
<organism evidence="1 2">
    <name type="scientific">Lacticaseibacillus camelliae DSM 22697 = JCM 13995</name>
    <dbReference type="NCBI Taxonomy" id="1423730"/>
    <lineage>
        <taxon>Bacteria</taxon>
        <taxon>Bacillati</taxon>
        <taxon>Bacillota</taxon>
        <taxon>Bacilli</taxon>
        <taxon>Lactobacillales</taxon>
        <taxon>Lactobacillaceae</taxon>
        <taxon>Lacticaseibacillus</taxon>
    </lineage>
</organism>
<reference evidence="1 2" key="1">
    <citation type="journal article" date="2015" name="Genome Announc.">
        <title>Expanding the biotechnology potential of lactobacilli through comparative genomics of 213 strains and associated genera.</title>
        <authorList>
            <person name="Sun Z."/>
            <person name="Harris H.M."/>
            <person name="McCann A."/>
            <person name="Guo C."/>
            <person name="Argimon S."/>
            <person name="Zhang W."/>
            <person name="Yang X."/>
            <person name="Jeffery I.B."/>
            <person name="Cooney J.C."/>
            <person name="Kagawa T.F."/>
            <person name="Liu W."/>
            <person name="Song Y."/>
            <person name="Salvetti E."/>
            <person name="Wrobel A."/>
            <person name="Rasinkangas P."/>
            <person name="Parkhill J."/>
            <person name="Rea M.C."/>
            <person name="O'Sullivan O."/>
            <person name="Ritari J."/>
            <person name="Douillard F.P."/>
            <person name="Paul Ross R."/>
            <person name="Yang R."/>
            <person name="Briner A.E."/>
            <person name="Felis G.E."/>
            <person name="de Vos W.M."/>
            <person name="Barrangou R."/>
            <person name="Klaenhammer T.R."/>
            <person name="Caufield P.W."/>
            <person name="Cui Y."/>
            <person name="Zhang H."/>
            <person name="O'Toole P.W."/>
        </authorList>
    </citation>
    <scope>NUCLEOTIDE SEQUENCE [LARGE SCALE GENOMIC DNA]</scope>
    <source>
        <strain evidence="1 2">DSM 22697</strain>
    </source>
</reference>
<dbReference type="EMBL" id="AYZJ01000084">
    <property type="protein sequence ID" value="KRN18776.1"/>
    <property type="molecule type" value="Genomic_DNA"/>
</dbReference>
<keyword evidence="2" id="KW-1185">Reference proteome</keyword>
<dbReference type="Proteomes" id="UP000050865">
    <property type="component" value="Unassembled WGS sequence"/>
</dbReference>
<sequence length="188" mass="20504">MIVSAEQAQLAKFANNPLLGAAFDSANIPVTWRPSELILNPVQYKNLYLGALGEFVGRVLLEHEFGVQLNPLSDPSLFELFDFEIGDQVMVDFKNWRGRHDPSAGHERDKVLSKLASVREKTGHEWRAMIINVNPGVNGKITINGGRAGSTGGSQGARILEVPGMLDKDGQVVLTAAQRKLIGGFLLE</sequence>